<proteinExistence type="predicted"/>
<dbReference type="AlphaFoldDB" id="A0A0G1FVI1"/>
<dbReference type="Proteomes" id="UP000034090">
    <property type="component" value="Unassembled WGS sequence"/>
</dbReference>
<name>A0A0G1FVI1_9BACT</name>
<gene>
    <name evidence="1" type="ORF">UV74_C0001G0116</name>
</gene>
<dbReference type="InterPro" id="IPR011990">
    <property type="entry name" value="TPR-like_helical_dom_sf"/>
</dbReference>
<comment type="caution">
    <text evidence="1">The sequence shown here is derived from an EMBL/GenBank/DDBJ whole genome shotgun (WGS) entry which is preliminary data.</text>
</comment>
<dbReference type="STRING" id="1618578.UV74_C0001G0116"/>
<protein>
    <recommendedName>
        <fullName evidence="3">Tetratricopeptide repeat protein</fullName>
    </recommendedName>
</protein>
<accession>A0A0G1FVI1</accession>
<dbReference type="SUPFAM" id="SSF48452">
    <property type="entry name" value="TPR-like"/>
    <property type="match status" value="1"/>
</dbReference>
<evidence type="ECO:0000313" key="1">
    <source>
        <dbReference type="EMBL" id="KKS99006.1"/>
    </source>
</evidence>
<organism evidence="1 2">
    <name type="scientific">Candidatus Woesebacteria bacterium GW2011_GWB1_43_14</name>
    <dbReference type="NCBI Taxonomy" id="1618578"/>
    <lineage>
        <taxon>Bacteria</taxon>
        <taxon>Candidatus Woeseibacteriota</taxon>
    </lineage>
</organism>
<evidence type="ECO:0000313" key="2">
    <source>
        <dbReference type="Proteomes" id="UP000034090"/>
    </source>
</evidence>
<dbReference type="Gene3D" id="1.25.40.10">
    <property type="entry name" value="Tetratricopeptide repeat domain"/>
    <property type="match status" value="1"/>
</dbReference>
<dbReference type="EMBL" id="LCFQ01000001">
    <property type="protein sequence ID" value="KKS99006.1"/>
    <property type="molecule type" value="Genomic_DNA"/>
</dbReference>
<sequence>MKHLPNHHLFAITFAVLIIALSVGNAATLLNKQTGAETYSLLTDELNYWKRVVYTHPDYRDGYLEIAKIEMALGNTNEAENYLKIAEIENPNSEKVKNFENILGVSTRTP</sequence>
<reference evidence="1 2" key="1">
    <citation type="journal article" date="2015" name="Nature">
        <title>rRNA introns, odd ribosomes, and small enigmatic genomes across a large radiation of phyla.</title>
        <authorList>
            <person name="Brown C.T."/>
            <person name="Hug L.A."/>
            <person name="Thomas B.C."/>
            <person name="Sharon I."/>
            <person name="Castelle C.J."/>
            <person name="Singh A."/>
            <person name="Wilkins M.J."/>
            <person name="Williams K.H."/>
            <person name="Banfield J.F."/>
        </authorList>
    </citation>
    <scope>NUCLEOTIDE SEQUENCE [LARGE SCALE GENOMIC DNA]</scope>
</reference>
<evidence type="ECO:0008006" key="3">
    <source>
        <dbReference type="Google" id="ProtNLM"/>
    </source>
</evidence>